<name>A0A0D1BZD4_CLOBO</name>
<protein>
    <recommendedName>
        <fullName evidence="3">DUF2935 domain-containing protein</fullName>
    </recommendedName>
</protein>
<dbReference type="InterPro" id="IPR021328">
    <property type="entry name" value="CotB-like"/>
</dbReference>
<accession>A0A0D1BZD4</accession>
<dbReference type="HOGENOM" id="CLU_1737407_0_0_9"/>
<organism evidence="1 2">
    <name type="scientific">Clostridium botulinum B2 450</name>
    <dbReference type="NCBI Taxonomy" id="1379739"/>
    <lineage>
        <taxon>Bacteria</taxon>
        <taxon>Bacillati</taxon>
        <taxon>Bacillota</taxon>
        <taxon>Clostridia</taxon>
        <taxon>Eubacteriales</taxon>
        <taxon>Clostridiaceae</taxon>
        <taxon>Clostridium</taxon>
    </lineage>
</organism>
<comment type="caution">
    <text evidence="1">The sequence shown here is derived from an EMBL/GenBank/DDBJ whole genome shotgun (WGS) entry which is preliminary data.</text>
</comment>
<dbReference type="EMBL" id="JXSU01000007">
    <property type="protein sequence ID" value="KIS24086.1"/>
    <property type="molecule type" value="Genomic_DNA"/>
</dbReference>
<dbReference type="OrthoDB" id="1807405at2"/>
<dbReference type="AlphaFoldDB" id="A0A0D1BZD4"/>
<gene>
    <name evidence="1" type="ORF">N495_11010</name>
</gene>
<proteinExistence type="predicted"/>
<reference evidence="1 2" key="1">
    <citation type="submission" date="2014-06" db="EMBL/GenBank/DDBJ databases">
        <title>Genome characterization of distinct group I Clostridium botulinum lineages.</title>
        <authorList>
            <person name="Giordani F."/>
            <person name="Anselmo A."/>
            <person name="Fillo S."/>
            <person name="Palozzi A.M."/>
            <person name="Fortunato A."/>
            <person name="Gentile B."/>
            <person name="Ciammaruconi A."/>
            <person name="Anniballi F."/>
            <person name="De Medici D."/>
            <person name="Lista F."/>
        </authorList>
    </citation>
    <scope>NUCLEOTIDE SEQUENCE [LARGE SCALE GENOMIC DNA]</scope>
    <source>
        <strain evidence="1 2">B2 450</strain>
    </source>
</reference>
<dbReference type="Proteomes" id="UP000032250">
    <property type="component" value="Unassembled WGS sequence"/>
</dbReference>
<sequence length="142" mass="16899">MYCYTYVNQFACIFNELELWTHISSEHPTFLKTVASLSKINLPKSAVDKLDDIHKRFLGLYNDVVYLKKALRANPMLYYQSIGNIKRIINKFMFYDTQALSFYPELLEFGKENKVWQELVNHIIHEQHFMLELFKNLILQIG</sequence>
<evidence type="ECO:0008006" key="3">
    <source>
        <dbReference type="Google" id="ProtNLM"/>
    </source>
</evidence>
<dbReference type="PATRIC" id="fig|1379739.3.peg.2574"/>
<dbReference type="RefSeq" id="WP_003485222.1">
    <property type="nucleotide sequence ID" value="NZ_JXSU01000007.1"/>
</dbReference>
<dbReference type="Gene3D" id="1.20.1260.120">
    <property type="entry name" value="Protein of unknown function DUF2935"/>
    <property type="match status" value="1"/>
</dbReference>
<dbReference type="SUPFAM" id="SSF158430">
    <property type="entry name" value="Bacillus cereus metalloprotein-like"/>
    <property type="match status" value="1"/>
</dbReference>
<dbReference type="Pfam" id="PF11155">
    <property type="entry name" value="DUF2935"/>
    <property type="match status" value="1"/>
</dbReference>
<evidence type="ECO:0000313" key="2">
    <source>
        <dbReference type="Proteomes" id="UP000032250"/>
    </source>
</evidence>
<evidence type="ECO:0000313" key="1">
    <source>
        <dbReference type="EMBL" id="KIS24086.1"/>
    </source>
</evidence>